<sequence>MAALAMTIAAGAQTHGGYFVGKNYVSYCDSLMNGADAATFVDLGHGYAKDKSHVYKDGGILSFVDPATFAVKDGAVAAEKPKKDKAATADKQQKAVSSDSNDGNTLLDHILGTDEPGNRYVIDGQTVTYNGKTVKGADAATFKYVGGDYAADKHHGYYKGRILKDAWGTGYLRYKGNGTAYDGVHYYSNGLPVDRD</sequence>
<proteinExistence type="predicted"/>
<dbReference type="AlphaFoldDB" id="A0A9R1C961"/>
<evidence type="ECO:0000313" key="2">
    <source>
        <dbReference type="EMBL" id="GJG58284.1"/>
    </source>
</evidence>
<gene>
    <name evidence="2" type="ORF">PRLR5076_11350</name>
</gene>
<reference evidence="2" key="1">
    <citation type="journal article" date="2022" name="Int. J. Syst. Evol. Microbiol.">
        <title>Prevotella lacticifex sp. nov., isolated from the rumen of cows.</title>
        <authorList>
            <person name="Shinkai T."/>
            <person name="Ikeyama N."/>
            <person name="Kumagai M."/>
            <person name="Ohmori H."/>
            <person name="Sakamoto M."/>
            <person name="Ohkuma M."/>
            <person name="Mitsumori M."/>
        </authorList>
    </citation>
    <scope>NUCLEOTIDE SEQUENCE</scope>
    <source>
        <strain evidence="2">R5076</strain>
    </source>
</reference>
<dbReference type="EMBL" id="BPUB01000001">
    <property type="protein sequence ID" value="GJG58284.1"/>
    <property type="molecule type" value="Genomic_DNA"/>
</dbReference>
<organism evidence="2 3">
    <name type="scientific">Prevotella lacticifex</name>
    <dbReference type="NCBI Taxonomy" id="2854755"/>
    <lineage>
        <taxon>Bacteria</taxon>
        <taxon>Pseudomonadati</taxon>
        <taxon>Bacteroidota</taxon>
        <taxon>Bacteroidia</taxon>
        <taxon>Bacteroidales</taxon>
        <taxon>Prevotellaceae</taxon>
        <taxon>Prevotella</taxon>
    </lineage>
</organism>
<feature type="region of interest" description="Disordered" evidence="1">
    <location>
        <begin position="82"/>
        <end position="103"/>
    </location>
</feature>
<evidence type="ECO:0000256" key="1">
    <source>
        <dbReference type="SAM" id="MobiDB-lite"/>
    </source>
</evidence>
<keyword evidence="3" id="KW-1185">Reference proteome</keyword>
<name>A0A9R1C961_9BACT</name>
<dbReference type="InterPro" id="IPR027375">
    <property type="entry name" value="DKNYY"/>
</dbReference>
<feature type="compositionally biased region" description="Basic and acidic residues" evidence="1">
    <location>
        <begin position="82"/>
        <end position="93"/>
    </location>
</feature>
<accession>A0A9R1C961</accession>
<dbReference type="Pfam" id="PF13644">
    <property type="entry name" value="DKNYY"/>
    <property type="match status" value="1"/>
</dbReference>
<comment type="caution">
    <text evidence="2">The sequence shown here is derived from an EMBL/GenBank/DDBJ whole genome shotgun (WGS) entry which is preliminary data.</text>
</comment>
<evidence type="ECO:0000313" key="3">
    <source>
        <dbReference type="Proteomes" id="UP000825483"/>
    </source>
</evidence>
<dbReference type="Proteomes" id="UP000825483">
    <property type="component" value="Unassembled WGS sequence"/>
</dbReference>
<protein>
    <submittedName>
        <fullName evidence="2">Uncharacterized protein</fullName>
    </submittedName>
</protein>